<protein>
    <submittedName>
        <fullName evidence="1">Uncharacterized protein</fullName>
    </submittedName>
</protein>
<accession>A0A212CYA6</accession>
<dbReference type="AlphaFoldDB" id="A0A212CYA6"/>
<reference evidence="1 2" key="1">
    <citation type="journal article" date="2018" name="Mol. Genet. Genomics">
        <title>The red deer Cervus elaphus genome CerEla1.0: sequencing, annotating, genes, and chromosomes.</title>
        <authorList>
            <person name="Bana N.A."/>
            <person name="Nyiri A."/>
            <person name="Nagy J."/>
            <person name="Frank K."/>
            <person name="Nagy T."/>
            <person name="Steger V."/>
            <person name="Schiller M."/>
            <person name="Lakatos P."/>
            <person name="Sugar L."/>
            <person name="Horn P."/>
            <person name="Barta E."/>
            <person name="Orosz L."/>
        </authorList>
    </citation>
    <scope>NUCLEOTIDE SEQUENCE [LARGE SCALE GENOMIC DNA]</scope>
    <source>
        <strain evidence="1">Hungarian</strain>
    </source>
</reference>
<sequence length="67" mass="7188">VLARGNLPAFQFSEKPRSESWYLVLGCLEGAGPQVGLLHRVSSPPPTPAELLGSTKKINVNFQDPDG</sequence>
<evidence type="ECO:0000313" key="2">
    <source>
        <dbReference type="Proteomes" id="UP000242450"/>
    </source>
</evidence>
<evidence type="ECO:0000313" key="1">
    <source>
        <dbReference type="EMBL" id="OWK10962.1"/>
    </source>
</evidence>
<proteinExistence type="predicted"/>
<dbReference type="EMBL" id="MKHE01000010">
    <property type="protein sequence ID" value="OWK10962.1"/>
    <property type="molecule type" value="Genomic_DNA"/>
</dbReference>
<gene>
    <name evidence="1" type="ORF">Celaphus_00006794</name>
</gene>
<organism evidence="1 2">
    <name type="scientific">Cervus elaphus hippelaphus</name>
    <name type="common">European red deer</name>
    <dbReference type="NCBI Taxonomy" id="46360"/>
    <lineage>
        <taxon>Eukaryota</taxon>
        <taxon>Metazoa</taxon>
        <taxon>Chordata</taxon>
        <taxon>Craniata</taxon>
        <taxon>Vertebrata</taxon>
        <taxon>Euteleostomi</taxon>
        <taxon>Mammalia</taxon>
        <taxon>Eutheria</taxon>
        <taxon>Laurasiatheria</taxon>
        <taxon>Artiodactyla</taxon>
        <taxon>Ruminantia</taxon>
        <taxon>Pecora</taxon>
        <taxon>Cervidae</taxon>
        <taxon>Cervinae</taxon>
        <taxon>Cervus</taxon>
    </lineage>
</organism>
<comment type="caution">
    <text evidence="1">The sequence shown here is derived from an EMBL/GenBank/DDBJ whole genome shotgun (WGS) entry which is preliminary data.</text>
</comment>
<dbReference type="Proteomes" id="UP000242450">
    <property type="component" value="Chromosome 10"/>
</dbReference>
<keyword evidence="2" id="KW-1185">Reference proteome</keyword>
<feature type="non-terminal residue" evidence="1">
    <location>
        <position position="1"/>
    </location>
</feature>
<name>A0A212CYA6_CEREH</name>